<evidence type="ECO:0000259" key="4">
    <source>
        <dbReference type="Pfam" id="PF17820"/>
    </source>
</evidence>
<keyword evidence="2" id="KW-0378">Hydrolase</keyword>
<dbReference type="RefSeq" id="WP_189185226.1">
    <property type="nucleotide sequence ID" value="NZ_BMMM01000002.1"/>
</dbReference>
<proteinExistence type="predicted"/>
<dbReference type="InterPro" id="IPR009003">
    <property type="entry name" value="Peptidase_S1_PA"/>
</dbReference>
<keyword evidence="6" id="KW-1185">Reference proteome</keyword>
<evidence type="ECO:0000313" key="5">
    <source>
        <dbReference type="EMBL" id="GGN56228.1"/>
    </source>
</evidence>
<dbReference type="InterPro" id="IPR051201">
    <property type="entry name" value="Chloro_Bact_Ser_Proteases"/>
</dbReference>
<name>A0A917XWD5_9ACTN</name>
<dbReference type="AlphaFoldDB" id="A0A917XWD5"/>
<dbReference type="InterPro" id="IPR036034">
    <property type="entry name" value="PDZ_sf"/>
</dbReference>
<dbReference type="Proteomes" id="UP000600365">
    <property type="component" value="Unassembled WGS sequence"/>
</dbReference>
<accession>A0A917XWD5</accession>
<evidence type="ECO:0000256" key="2">
    <source>
        <dbReference type="ARBA" id="ARBA00022801"/>
    </source>
</evidence>
<feature type="signal peptide" evidence="3">
    <location>
        <begin position="1"/>
        <end position="28"/>
    </location>
</feature>
<dbReference type="PANTHER" id="PTHR43343:SF3">
    <property type="entry name" value="PROTEASE DO-LIKE 8, CHLOROPLASTIC"/>
    <property type="match status" value="1"/>
</dbReference>
<keyword evidence="3" id="KW-0732">Signal</keyword>
<comment type="caution">
    <text evidence="5">The sequence shown here is derived from an EMBL/GenBank/DDBJ whole genome shotgun (WGS) entry which is preliminary data.</text>
</comment>
<dbReference type="Gene3D" id="2.40.10.120">
    <property type="match status" value="1"/>
</dbReference>
<protein>
    <recommendedName>
        <fullName evidence="4">PDZ domain-containing protein</fullName>
    </recommendedName>
</protein>
<reference evidence="5 6" key="1">
    <citation type="journal article" date="2014" name="Int. J. Syst. Evol. Microbiol.">
        <title>Complete genome sequence of Corynebacterium casei LMG S-19264T (=DSM 44701T), isolated from a smear-ripened cheese.</title>
        <authorList>
            <consortium name="US DOE Joint Genome Institute (JGI-PGF)"/>
            <person name="Walter F."/>
            <person name="Albersmeier A."/>
            <person name="Kalinowski J."/>
            <person name="Ruckert C."/>
        </authorList>
    </citation>
    <scope>NUCLEOTIDE SEQUENCE [LARGE SCALE GENOMIC DNA]</scope>
    <source>
        <strain evidence="5 6">CGMCC 4.7111</strain>
    </source>
</reference>
<organism evidence="5 6">
    <name type="scientific">Streptomyces albiflavescens</name>
    <dbReference type="NCBI Taxonomy" id="1623582"/>
    <lineage>
        <taxon>Bacteria</taxon>
        <taxon>Bacillati</taxon>
        <taxon>Actinomycetota</taxon>
        <taxon>Actinomycetes</taxon>
        <taxon>Kitasatosporales</taxon>
        <taxon>Streptomycetaceae</taxon>
        <taxon>Streptomyces</taxon>
    </lineage>
</organism>
<dbReference type="InterPro" id="IPR041489">
    <property type="entry name" value="PDZ_6"/>
</dbReference>
<gene>
    <name evidence="5" type="ORF">GCM10011579_017020</name>
</gene>
<dbReference type="PRINTS" id="PR00834">
    <property type="entry name" value="PROTEASES2C"/>
</dbReference>
<evidence type="ECO:0000256" key="1">
    <source>
        <dbReference type="ARBA" id="ARBA00022670"/>
    </source>
</evidence>
<dbReference type="GO" id="GO:0004252">
    <property type="term" value="F:serine-type endopeptidase activity"/>
    <property type="evidence" value="ECO:0007669"/>
    <property type="project" value="InterPro"/>
</dbReference>
<keyword evidence="1" id="KW-0645">Protease</keyword>
<feature type="domain" description="PDZ" evidence="4">
    <location>
        <begin position="279"/>
        <end position="326"/>
    </location>
</feature>
<dbReference type="SUPFAM" id="SSF50494">
    <property type="entry name" value="Trypsin-like serine proteases"/>
    <property type="match status" value="1"/>
</dbReference>
<feature type="chain" id="PRO_5037341389" description="PDZ domain-containing protein" evidence="3">
    <location>
        <begin position="29"/>
        <end position="358"/>
    </location>
</feature>
<dbReference type="SUPFAM" id="SSF50156">
    <property type="entry name" value="PDZ domain-like"/>
    <property type="match status" value="1"/>
</dbReference>
<sequence>MRRIARMVVTAVSAIALSGGITATQARADDLSPKEIFEKVAPATVQVLAANQADGTGIIYDAEQGLILTNDHVVAGQTSLQVRIEDGTPVPVRVMASDLCEDLAVIKLATPQDDLKQVEFGNSGDLQQGDEVTAIGYPMAAGDTSHEKAVLTSGVVQSPDVALTDQVSSPNLPSAVQHSATLNQGNSGGPLLNSNAELVGINTYSLTGTEGQYYSISSDHAEPLLQGLADGKSKNNPGWQSLIALGDPSFADYFPEENKADAVKLQKRLAAKDIDGLFVGSVDSNSPASKAGLGAGDVITELKSTPVGTVPQVCGILQSSTPGEKLTVNGAFTSSGTDPEGTPYAFGDIWEISVTLKQ</sequence>
<dbReference type="PANTHER" id="PTHR43343">
    <property type="entry name" value="PEPTIDASE S12"/>
    <property type="match status" value="1"/>
</dbReference>
<dbReference type="Gene3D" id="2.30.42.10">
    <property type="match status" value="1"/>
</dbReference>
<dbReference type="Pfam" id="PF17820">
    <property type="entry name" value="PDZ_6"/>
    <property type="match status" value="1"/>
</dbReference>
<evidence type="ECO:0000313" key="6">
    <source>
        <dbReference type="Proteomes" id="UP000600365"/>
    </source>
</evidence>
<dbReference type="Pfam" id="PF13365">
    <property type="entry name" value="Trypsin_2"/>
    <property type="match status" value="1"/>
</dbReference>
<evidence type="ECO:0000256" key="3">
    <source>
        <dbReference type="SAM" id="SignalP"/>
    </source>
</evidence>
<dbReference type="EMBL" id="BMMM01000002">
    <property type="protein sequence ID" value="GGN56228.1"/>
    <property type="molecule type" value="Genomic_DNA"/>
</dbReference>
<dbReference type="InterPro" id="IPR001940">
    <property type="entry name" value="Peptidase_S1C"/>
</dbReference>
<dbReference type="GO" id="GO:0006508">
    <property type="term" value="P:proteolysis"/>
    <property type="evidence" value="ECO:0007669"/>
    <property type="project" value="UniProtKB-KW"/>
</dbReference>